<comment type="caution">
    <text evidence="7">The sequence shown here is derived from an EMBL/GenBank/DDBJ whole genome shotgun (WGS) entry which is preliminary data.</text>
</comment>
<keyword evidence="5 6" id="KW-0472">Membrane</keyword>
<keyword evidence="4 6" id="KW-1133">Transmembrane helix</keyword>
<feature type="transmembrane region" description="Helical" evidence="6">
    <location>
        <begin position="75"/>
        <end position="91"/>
    </location>
</feature>
<keyword evidence="2" id="KW-1003">Cell membrane</keyword>
<sequence>MSLRIIKSAIAAIVAMYAAELLGIHSLANTGLLPILGVEVTRRRGIRSAVNRITASVFALGAGSAIFWLCGFYPWAVGLFVLLVFTVLHHIRNREGIVTGTVVIFHLIGYQSPSFMFWMVTFYGE</sequence>
<dbReference type="AlphaFoldDB" id="A0A1V4HAA1"/>
<dbReference type="PANTHER" id="PTHR40064:SF1">
    <property type="entry name" value="MEMBRANE PROTEIN"/>
    <property type="match status" value="1"/>
</dbReference>
<evidence type="ECO:0000256" key="1">
    <source>
        <dbReference type="ARBA" id="ARBA00004651"/>
    </source>
</evidence>
<feature type="transmembrane region" description="Helical" evidence="6">
    <location>
        <begin position="103"/>
        <end position="123"/>
    </location>
</feature>
<feature type="transmembrane region" description="Helical" evidence="6">
    <location>
        <begin position="6"/>
        <end position="28"/>
    </location>
</feature>
<dbReference type="GO" id="GO:0005886">
    <property type="term" value="C:plasma membrane"/>
    <property type="evidence" value="ECO:0007669"/>
    <property type="project" value="UniProtKB-SubCell"/>
</dbReference>
<evidence type="ECO:0000256" key="6">
    <source>
        <dbReference type="SAM" id="Phobius"/>
    </source>
</evidence>
<keyword evidence="3 6" id="KW-0812">Transmembrane</keyword>
<evidence type="ECO:0000256" key="3">
    <source>
        <dbReference type="ARBA" id="ARBA00022692"/>
    </source>
</evidence>
<dbReference type="Pfam" id="PF06081">
    <property type="entry name" value="ArAE_1"/>
    <property type="match status" value="1"/>
</dbReference>
<dbReference type="EMBL" id="MBTG01000045">
    <property type="protein sequence ID" value="OPH48450.1"/>
    <property type="molecule type" value="Genomic_DNA"/>
</dbReference>
<evidence type="ECO:0000256" key="2">
    <source>
        <dbReference type="ARBA" id="ARBA00022475"/>
    </source>
</evidence>
<evidence type="ECO:0000256" key="4">
    <source>
        <dbReference type="ARBA" id="ARBA00022989"/>
    </source>
</evidence>
<dbReference type="STRING" id="1469647.BC351_08255"/>
<proteinExistence type="predicted"/>
<organism evidence="7 8">
    <name type="scientific">Paenibacillus ferrarius</name>
    <dbReference type="NCBI Taxonomy" id="1469647"/>
    <lineage>
        <taxon>Bacteria</taxon>
        <taxon>Bacillati</taxon>
        <taxon>Bacillota</taxon>
        <taxon>Bacilli</taxon>
        <taxon>Bacillales</taxon>
        <taxon>Paenibacillaceae</taxon>
        <taxon>Paenibacillus</taxon>
    </lineage>
</organism>
<dbReference type="PANTHER" id="PTHR40064">
    <property type="entry name" value="MEMBRANE PROTEIN-RELATED"/>
    <property type="match status" value="1"/>
</dbReference>
<evidence type="ECO:0000313" key="8">
    <source>
        <dbReference type="Proteomes" id="UP000190626"/>
    </source>
</evidence>
<gene>
    <name evidence="7" type="ORF">BC351_08255</name>
</gene>
<dbReference type="InterPro" id="IPR010343">
    <property type="entry name" value="ArAE_1"/>
</dbReference>
<evidence type="ECO:0000313" key="7">
    <source>
        <dbReference type="EMBL" id="OPH48450.1"/>
    </source>
</evidence>
<reference evidence="8" key="1">
    <citation type="submission" date="2016-07" db="EMBL/GenBank/DDBJ databases">
        <authorList>
            <person name="Florea S."/>
            <person name="Webb J.S."/>
            <person name="Jaromczyk J."/>
            <person name="Schardl C.L."/>
        </authorList>
    </citation>
    <scope>NUCLEOTIDE SEQUENCE [LARGE SCALE GENOMIC DNA]</scope>
    <source>
        <strain evidence="8">CY1</strain>
    </source>
</reference>
<comment type="subcellular location">
    <subcellularLocation>
        <location evidence="1">Cell membrane</location>
        <topology evidence="1">Multi-pass membrane protein</topology>
    </subcellularLocation>
</comment>
<dbReference type="RefSeq" id="WP_079418837.1">
    <property type="nucleotide sequence ID" value="NZ_MBTG01000045.1"/>
</dbReference>
<dbReference type="InterPro" id="IPR052984">
    <property type="entry name" value="UPF0421"/>
</dbReference>
<evidence type="ECO:0000256" key="5">
    <source>
        <dbReference type="ARBA" id="ARBA00023136"/>
    </source>
</evidence>
<accession>A0A1V4HAA1</accession>
<dbReference type="Proteomes" id="UP000190626">
    <property type="component" value="Unassembled WGS sequence"/>
</dbReference>
<protein>
    <submittedName>
        <fullName evidence="7">Uncharacterized protein</fullName>
    </submittedName>
</protein>
<name>A0A1V4HAA1_9BACL</name>
<keyword evidence="8" id="KW-1185">Reference proteome</keyword>
<dbReference type="OrthoDB" id="357521at2"/>